<organism evidence="3 4">
    <name type="scientific">Candidatus Tagabacteria bacterium RIFCSPLOWO2_01_FULL_39_11</name>
    <dbReference type="NCBI Taxonomy" id="1802295"/>
    <lineage>
        <taxon>Bacteria</taxon>
        <taxon>Candidatus Tagaibacteriota</taxon>
    </lineage>
</organism>
<gene>
    <name evidence="3" type="ORF">A2909_02520</name>
</gene>
<evidence type="ECO:0000256" key="2">
    <source>
        <dbReference type="HAMAP-Rule" id="MF_00048"/>
    </source>
</evidence>
<reference evidence="3 4" key="1">
    <citation type="journal article" date="2016" name="Nat. Commun.">
        <title>Thousands of microbial genomes shed light on interconnected biogeochemical processes in an aquifer system.</title>
        <authorList>
            <person name="Anantharaman K."/>
            <person name="Brown C.T."/>
            <person name="Hug L.A."/>
            <person name="Sharon I."/>
            <person name="Castelle C.J."/>
            <person name="Probst A.J."/>
            <person name="Thomas B.C."/>
            <person name="Singh A."/>
            <person name="Wilkins M.J."/>
            <person name="Karaoz U."/>
            <person name="Brodie E.L."/>
            <person name="Williams K.H."/>
            <person name="Hubbard S.S."/>
            <person name="Banfield J.F."/>
        </authorList>
    </citation>
    <scope>NUCLEOTIDE SEQUENCE [LARGE SCALE GENOMIC DNA]</scope>
</reference>
<dbReference type="Gene3D" id="3.40.1350.10">
    <property type="match status" value="1"/>
</dbReference>
<dbReference type="InterPro" id="IPR011335">
    <property type="entry name" value="Restrct_endonuc-II-like"/>
</dbReference>
<comment type="similarity">
    <text evidence="1 2">Belongs to the UPF0102 family.</text>
</comment>
<protein>
    <recommendedName>
        <fullName evidence="2">UPF0102 protein A2909_02520</fullName>
    </recommendedName>
</protein>
<proteinExistence type="inferred from homology"/>
<dbReference type="PANTHER" id="PTHR34039">
    <property type="entry name" value="UPF0102 PROTEIN YRAN"/>
    <property type="match status" value="1"/>
</dbReference>
<name>A0A1G2LRW1_9BACT</name>
<evidence type="ECO:0000313" key="3">
    <source>
        <dbReference type="EMBL" id="OHA14337.1"/>
    </source>
</evidence>
<evidence type="ECO:0000256" key="1">
    <source>
        <dbReference type="ARBA" id="ARBA00006738"/>
    </source>
</evidence>
<accession>A0A1G2LRW1</accession>
<dbReference type="HAMAP" id="MF_00048">
    <property type="entry name" value="UPF0102"/>
    <property type="match status" value="1"/>
</dbReference>
<dbReference type="EMBL" id="MHQZ01000012">
    <property type="protein sequence ID" value="OHA14337.1"/>
    <property type="molecule type" value="Genomic_DNA"/>
</dbReference>
<dbReference type="SUPFAM" id="SSF52980">
    <property type="entry name" value="Restriction endonuclease-like"/>
    <property type="match status" value="1"/>
</dbReference>
<dbReference type="InterPro" id="IPR011856">
    <property type="entry name" value="tRNA_endonuc-like_dom_sf"/>
</dbReference>
<dbReference type="AlphaFoldDB" id="A0A1G2LRW1"/>
<dbReference type="InterPro" id="IPR003509">
    <property type="entry name" value="UPF0102_YraN-like"/>
</dbReference>
<comment type="caution">
    <text evidence="3">The sequence shown here is derived from an EMBL/GenBank/DDBJ whole genome shotgun (WGS) entry which is preliminary data.</text>
</comment>
<evidence type="ECO:0000313" key="4">
    <source>
        <dbReference type="Proteomes" id="UP000178302"/>
    </source>
</evidence>
<dbReference type="Proteomes" id="UP000178302">
    <property type="component" value="Unassembled WGS sequence"/>
</dbReference>
<dbReference type="PANTHER" id="PTHR34039:SF1">
    <property type="entry name" value="UPF0102 PROTEIN YRAN"/>
    <property type="match status" value="1"/>
</dbReference>
<dbReference type="GO" id="GO:0003676">
    <property type="term" value="F:nucleic acid binding"/>
    <property type="evidence" value="ECO:0007669"/>
    <property type="project" value="InterPro"/>
</dbReference>
<sequence length="138" mass="16177">MLTQKQKIGEIGENMAVKHLKKRGFKILDRNYRKKWGEIDIIAEKDSSGSFLRRIFTPNKILHFIEVKSVAFKPTNQGYQPEENVHSWKKKRLGRAVKTYLLDKKIPEKMGYQIDIMAVFIDLNSKKAKIRMTENVII</sequence>
<dbReference type="Pfam" id="PF02021">
    <property type="entry name" value="UPF0102"/>
    <property type="match status" value="1"/>
</dbReference>